<dbReference type="GO" id="GO:0045881">
    <property type="term" value="P:positive regulation of sporulation resulting in formation of a cellular spore"/>
    <property type="evidence" value="ECO:0007669"/>
    <property type="project" value="TreeGrafter"/>
</dbReference>
<dbReference type="InterPro" id="IPR036086">
    <property type="entry name" value="ParB/Sulfiredoxin_sf"/>
</dbReference>
<dbReference type="PATRIC" id="fig|29290.4.peg.5172"/>
<dbReference type="PANTHER" id="PTHR33375">
    <property type="entry name" value="CHROMOSOME-PARTITIONING PROTEIN PARB-RELATED"/>
    <property type="match status" value="1"/>
</dbReference>
<protein>
    <submittedName>
        <fullName evidence="2">ParB-like nuclease domain protein</fullName>
    </submittedName>
</protein>
<dbReference type="Proteomes" id="UP000033423">
    <property type="component" value="Unassembled WGS sequence"/>
</dbReference>
<dbReference type="PANTHER" id="PTHR33375:SF1">
    <property type="entry name" value="CHROMOSOME-PARTITIONING PROTEIN PARB-RELATED"/>
    <property type="match status" value="1"/>
</dbReference>
<dbReference type="Gene3D" id="3.90.1530.30">
    <property type="match status" value="1"/>
</dbReference>
<evidence type="ECO:0000313" key="2">
    <source>
        <dbReference type="EMBL" id="KJU83883.1"/>
    </source>
</evidence>
<keyword evidence="3" id="KW-1185">Reference proteome</keyword>
<feature type="domain" description="ParB-like N-terminal" evidence="1">
    <location>
        <begin position="3"/>
        <end position="55"/>
    </location>
</feature>
<evidence type="ECO:0000313" key="3">
    <source>
        <dbReference type="Proteomes" id="UP000033423"/>
    </source>
</evidence>
<sequence>MGDIKALAQSIEEQGLLRAIGITDKNVLVFGHRRLLAVQSLGWDTVEAKVVNVTSLLAGEYAENEIRKDFTIPEKVAIGQALEAEIGNRQGQRTDKELPQNFVEVTRGKETLEIAAELAGFGNKETYRQAKSVVEHGTPELIAALGSGNVSISAAAEIAKLWVGLHI</sequence>
<dbReference type="InterPro" id="IPR003115">
    <property type="entry name" value="ParB_N"/>
</dbReference>
<dbReference type="GO" id="GO:0005694">
    <property type="term" value="C:chromosome"/>
    <property type="evidence" value="ECO:0007669"/>
    <property type="project" value="TreeGrafter"/>
</dbReference>
<dbReference type="AlphaFoldDB" id="A0A0F3GT87"/>
<name>A0A0F3GT87_9BACT</name>
<proteinExistence type="predicted"/>
<gene>
    <name evidence="2" type="ORF">MBAV_003922</name>
</gene>
<accession>A0A0F3GT87</accession>
<dbReference type="InterPro" id="IPR050336">
    <property type="entry name" value="Chromosome_partition/occlusion"/>
</dbReference>
<dbReference type="Pfam" id="PF02195">
    <property type="entry name" value="ParB_N"/>
    <property type="match status" value="1"/>
</dbReference>
<organism evidence="2 3">
    <name type="scientific">Candidatus Magnetobacterium bavaricum</name>
    <dbReference type="NCBI Taxonomy" id="29290"/>
    <lineage>
        <taxon>Bacteria</taxon>
        <taxon>Pseudomonadati</taxon>
        <taxon>Nitrospirota</taxon>
        <taxon>Thermodesulfovibrionia</taxon>
        <taxon>Thermodesulfovibrionales</taxon>
        <taxon>Candidatus Magnetobacteriaceae</taxon>
        <taxon>Candidatus Magnetobacterium</taxon>
    </lineage>
</organism>
<evidence type="ECO:0000259" key="1">
    <source>
        <dbReference type="Pfam" id="PF02195"/>
    </source>
</evidence>
<dbReference type="GO" id="GO:0007059">
    <property type="term" value="P:chromosome segregation"/>
    <property type="evidence" value="ECO:0007669"/>
    <property type="project" value="TreeGrafter"/>
</dbReference>
<reference evidence="2 3" key="1">
    <citation type="submission" date="2015-02" db="EMBL/GenBank/DDBJ databases">
        <title>Single-cell genomics of uncultivated deep-branching MTB reveals a conserved set of magnetosome genes.</title>
        <authorList>
            <person name="Kolinko S."/>
            <person name="Richter M."/>
            <person name="Glockner F.O."/>
            <person name="Brachmann A."/>
            <person name="Schuler D."/>
        </authorList>
    </citation>
    <scope>NUCLEOTIDE SEQUENCE [LARGE SCALE GENOMIC DNA]</scope>
    <source>
        <strain evidence="2">TM-1</strain>
    </source>
</reference>
<dbReference type="SUPFAM" id="SSF110849">
    <property type="entry name" value="ParB/Sulfiredoxin"/>
    <property type="match status" value="1"/>
</dbReference>
<dbReference type="EMBL" id="LACI01001696">
    <property type="protein sequence ID" value="KJU83883.1"/>
    <property type="molecule type" value="Genomic_DNA"/>
</dbReference>
<comment type="caution">
    <text evidence="2">The sequence shown here is derived from an EMBL/GenBank/DDBJ whole genome shotgun (WGS) entry which is preliminary data.</text>
</comment>